<dbReference type="EMBL" id="JAGGLB010000013">
    <property type="protein sequence ID" value="MBP1992445.1"/>
    <property type="molecule type" value="Genomic_DNA"/>
</dbReference>
<keyword evidence="4" id="KW-1185">Reference proteome</keyword>
<sequence>MSVQNYYRLTAAFLLLLLLSACSVGKQPAKMNYGLQGEDKTDSERSYQTQQLVGPVTHNNSLLSYSQSLSNIVAAANGVNAAIVMTTDQRAYVAVMMDSTATGTKGKTRETNNQGTVTGIYNPDTPESDSMDPNKLNNGANNAETAIHHDLLAHRFKQVLADKIRYSAPYLQDVYISANRDFVNEMNRYAQESWKGNSLQPYLLQFNKLVTDVFGTEQVPPPQPAAQR</sequence>
<accession>A0ABS4IY12</accession>
<feature type="signal peptide" evidence="2">
    <location>
        <begin position="1"/>
        <end position="26"/>
    </location>
</feature>
<reference evidence="3 4" key="1">
    <citation type="submission" date="2021-03" db="EMBL/GenBank/DDBJ databases">
        <title>Genomic Encyclopedia of Type Strains, Phase IV (KMG-IV): sequencing the most valuable type-strain genomes for metagenomic binning, comparative biology and taxonomic classification.</title>
        <authorList>
            <person name="Goeker M."/>
        </authorList>
    </citation>
    <scope>NUCLEOTIDE SEQUENCE [LARGE SCALE GENOMIC DNA]</scope>
    <source>
        <strain evidence="3 4">DSM 26048</strain>
    </source>
</reference>
<feature type="compositionally biased region" description="Polar residues" evidence="1">
    <location>
        <begin position="103"/>
        <end position="119"/>
    </location>
</feature>
<feature type="chain" id="PRO_5045443858" evidence="2">
    <location>
        <begin position="27"/>
        <end position="228"/>
    </location>
</feature>
<evidence type="ECO:0000313" key="4">
    <source>
        <dbReference type="Proteomes" id="UP001519287"/>
    </source>
</evidence>
<feature type="region of interest" description="Disordered" evidence="1">
    <location>
        <begin position="103"/>
        <end position="131"/>
    </location>
</feature>
<dbReference type="RefSeq" id="WP_209973453.1">
    <property type="nucleotide sequence ID" value="NZ_JAGGLB010000013.1"/>
</dbReference>
<organism evidence="3 4">
    <name type="scientific">Paenibacillus eucommiae</name>
    <dbReference type="NCBI Taxonomy" id="1355755"/>
    <lineage>
        <taxon>Bacteria</taxon>
        <taxon>Bacillati</taxon>
        <taxon>Bacillota</taxon>
        <taxon>Bacilli</taxon>
        <taxon>Bacillales</taxon>
        <taxon>Paenibacillaceae</taxon>
        <taxon>Paenibacillus</taxon>
    </lineage>
</organism>
<dbReference type="Proteomes" id="UP001519287">
    <property type="component" value="Unassembled WGS sequence"/>
</dbReference>
<evidence type="ECO:0000256" key="1">
    <source>
        <dbReference type="SAM" id="MobiDB-lite"/>
    </source>
</evidence>
<gene>
    <name evidence="3" type="ORF">J2Z66_004053</name>
</gene>
<keyword evidence="3" id="KW-0449">Lipoprotein</keyword>
<comment type="caution">
    <text evidence="3">The sequence shown here is derived from an EMBL/GenBank/DDBJ whole genome shotgun (WGS) entry which is preliminary data.</text>
</comment>
<name>A0ABS4IY12_9BACL</name>
<evidence type="ECO:0000313" key="3">
    <source>
        <dbReference type="EMBL" id="MBP1992445.1"/>
    </source>
</evidence>
<proteinExistence type="predicted"/>
<evidence type="ECO:0000256" key="2">
    <source>
        <dbReference type="SAM" id="SignalP"/>
    </source>
</evidence>
<protein>
    <submittedName>
        <fullName evidence="3">YhcN/YlaJ family sporulation lipoprotein</fullName>
    </submittedName>
</protein>
<keyword evidence="2" id="KW-0732">Signal</keyword>